<reference evidence="4 5" key="1">
    <citation type="submission" date="2019-08" db="EMBL/GenBank/DDBJ databases">
        <title>Complete genome sequence of Spiroplasma chinense CCH (DSM 19755).</title>
        <authorList>
            <person name="Shen H.-Y."/>
            <person name="Lin Y.-C."/>
            <person name="Chou L."/>
            <person name="Kuo C.-H."/>
        </authorList>
    </citation>
    <scope>NUCLEOTIDE SEQUENCE [LARGE SCALE GENOMIC DNA]</scope>
    <source>
        <strain evidence="4 5">CCH</strain>
    </source>
</reference>
<dbReference type="EMBL" id="CP043026">
    <property type="protein sequence ID" value="QEH62004.1"/>
    <property type="molecule type" value="Genomic_DNA"/>
</dbReference>
<dbReference type="GO" id="GO:0033982">
    <property type="term" value="F:3-dehydro-L-gulonate-6-phosphate decarboxylase activity"/>
    <property type="evidence" value="ECO:0007669"/>
    <property type="project" value="TreeGrafter"/>
</dbReference>
<dbReference type="CDD" id="cd04726">
    <property type="entry name" value="KGPDC_HPS"/>
    <property type="match status" value="1"/>
</dbReference>
<feature type="domain" description="Orotidine 5'-phosphate decarboxylase" evidence="3">
    <location>
        <begin position="5"/>
        <end position="207"/>
    </location>
</feature>
<dbReference type="KEGG" id="schi:SCHIN_v1c08090"/>
<dbReference type="RefSeq" id="WP_166508376.1">
    <property type="nucleotide sequence ID" value="NZ_CP043026.1"/>
</dbReference>
<dbReference type="InterPro" id="IPR001754">
    <property type="entry name" value="OMPdeCOase_dom"/>
</dbReference>
<dbReference type="SUPFAM" id="SSF51366">
    <property type="entry name" value="Ribulose-phoshate binding barrel"/>
    <property type="match status" value="1"/>
</dbReference>
<dbReference type="GO" id="GO:0006207">
    <property type="term" value="P:'de novo' pyrimidine nucleobase biosynthetic process"/>
    <property type="evidence" value="ECO:0007669"/>
    <property type="project" value="InterPro"/>
</dbReference>
<evidence type="ECO:0000313" key="4">
    <source>
        <dbReference type="EMBL" id="QEH62004.1"/>
    </source>
</evidence>
<keyword evidence="1" id="KW-0456">Lyase</keyword>
<dbReference type="InterPro" id="IPR011060">
    <property type="entry name" value="RibuloseP-bd_barrel"/>
</dbReference>
<gene>
    <name evidence="4" type="primary">ulaD</name>
    <name evidence="4" type="ORF">SCHIN_v1c08090</name>
</gene>
<dbReference type="AlphaFoldDB" id="A0A5B9Y4J2"/>
<dbReference type="PANTHER" id="PTHR35039">
    <property type="entry name" value="3-KETO-L-GULONATE-6-PHOSPHATE DECARBOXYLASE SGBH-RELATED"/>
    <property type="match status" value="1"/>
</dbReference>
<dbReference type="NCBIfam" id="NF009832">
    <property type="entry name" value="PRK13306.1"/>
    <property type="match status" value="1"/>
</dbReference>
<evidence type="ECO:0000313" key="5">
    <source>
        <dbReference type="Proteomes" id="UP000323144"/>
    </source>
</evidence>
<organism evidence="4 5">
    <name type="scientific">Spiroplasma chinense</name>
    <dbReference type="NCBI Taxonomy" id="216932"/>
    <lineage>
        <taxon>Bacteria</taxon>
        <taxon>Bacillati</taxon>
        <taxon>Mycoplasmatota</taxon>
        <taxon>Mollicutes</taxon>
        <taxon>Entomoplasmatales</taxon>
        <taxon>Spiroplasmataceae</taxon>
        <taxon>Spiroplasma</taxon>
    </lineage>
</organism>
<dbReference type="Gene3D" id="3.20.20.70">
    <property type="entry name" value="Aldolase class I"/>
    <property type="match status" value="1"/>
</dbReference>
<dbReference type="FunFam" id="3.20.20.70:FF:000022">
    <property type="entry name" value="3-keto-L-gulonate-6-phosphate decarboxylase UlaD"/>
    <property type="match status" value="1"/>
</dbReference>
<dbReference type="GO" id="GO:0004590">
    <property type="term" value="F:orotidine-5'-phosphate decarboxylase activity"/>
    <property type="evidence" value="ECO:0007669"/>
    <property type="project" value="InterPro"/>
</dbReference>
<keyword evidence="5" id="KW-1185">Reference proteome</keyword>
<dbReference type="Pfam" id="PF00215">
    <property type="entry name" value="OMPdecase"/>
    <property type="match status" value="1"/>
</dbReference>
<dbReference type="PANTHER" id="PTHR35039:SF3">
    <property type="entry name" value="3-KETO-L-GULONATE-6-PHOSPHATE DECARBOXYLASE SGBH-RELATED"/>
    <property type="match status" value="1"/>
</dbReference>
<proteinExistence type="predicted"/>
<evidence type="ECO:0000256" key="1">
    <source>
        <dbReference type="ARBA" id="ARBA00023239"/>
    </source>
</evidence>
<sequence length="218" mass="24054">MNKPLLQVALDNLTLDDALKTLENVGNVVDVIEVGTILLLSEGKKCIRKIKELYPDKIILADGKIADAGNIVSEMFFKEGAEITTVICCADLPTVEGVLNISKKFGGDTQIELTGSWSMEQAKEWKQIGVEQVVYHRSRDSQAAGVGWEPKDIDKIKQLCDMNFKVTVTGGISEADLDIFKDLPLYIIIAGRSIRDVEDPNKAALSFQKALKEKWTNA</sequence>
<dbReference type="SMART" id="SM00934">
    <property type="entry name" value="OMPdecase"/>
    <property type="match status" value="1"/>
</dbReference>
<dbReference type="InterPro" id="IPR041710">
    <property type="entry name" value="HPS/KGPDC"/>
</dbReference>
<protein>
    <submittedName>
        <fullName evidence="4">3-dehydro-L-gulonate-6-phosphate decarboxylase</fullName>
    </submittedName>
</protein>
<name>A0A5B9Y4J2_9MOLU</name>
<accession>A0A5B9Y4J2</accession>
<dbReference type="InterPro" id="IPR013785">
    <property type="entry name" value="Aldolase_TIM"/>
</dbReference>
<dbReference type="Proteomes" id="UP000323144">
    <property type="component" value="Chromosome"/>
</dbReference>
<dbReference type="GO" id="GO:0019854">
    <property type="term" value="P:L-ascorbic acid catabolic process"/>
    <property type="evidence" value="ECO:0007669"/>
    <property type="project" value="TreeGrafter"/>
</dbReference>
<evidence type="ECO:0000259" key="3">
    <source>
        <dbReference type="SMART" id="SM00934"/>
    </source>
</evidence>
<keyword evidence="2" id="KW-0119">Carbohydrate metabolism</keyword>
<evidence type="ECO:0000256" key="2">
    <source>
        <dbReference type="ARBA" id="ARBA00023277"/>
    </source>
</evidence>